<keyword evidence="4" id="KW-1185">Reference proteome</keyword>
<evidence type="ECO:0000259" key="2">
    <source>
        <dbReference type="Pfam" id="PF20274"/>
    </source>
</evidence>
<comment type="caution">
    <text evidence="3">The sequence shown here is derived from an EMBL/GenBank/DDBJ whole genome shotgun (WGS) entry which is preliminary data.</text>
</comment>
<dbReference type="InterPro" id="IPR046909">
    <property type="entry name" value="cREC_REC"/>
</dbReference>
<dbReference type="Pfam" id="PF20274">
    <property type="entry name" value="cREC_REC"/>
    <property type="match status" value="1"/>
</dbReference>
<evidence type="ECO:0000313" key="4">
    <source>
        <dbReference type="Proteomes" id="UP000295293"/>
    </source>
</evidence>
<accession>A0A4R6YQN1</accession>
<dbReference type="EMBL" id="SNZH01000014">
    <property type="protein sequence ID" value="TDR40032.1"/>
    <property type="molecule type" value="Genomic_DNA"/>
</dbReference>
<proteinExistence type="predicted"/>
<name>A0A4R6YQN1_9GAMM</name>
<evidence type="ECO:0000313" key="3">
    <source>
        <dbReference type="EMBL" id="TDR40032.1"/>
    </source>
</evidence>
<feature type="domain" description="Cyclic-phosphate processing Receiver" evidence="2">
    <location>
        <begin position="15"/>
        <end position="73"/>
    </location>
</feature>
<dbReference type="Proteomes" id="UP000295293">
    <property type="component" value="Unassembled WGS sequence"/>
</dbReference>
<organism evidence="3 4">
    <name type="scientific">Tahibacter aquaticus</name>
    <dbReference type="NCBI Taxonomy" id="520092"/>
    <lineage>
        <taxon>Bacteria</taxon>
        <taxon>Pseudomonadati</taxon>
        <taxon>Pseudomonadota</taxon>
        <taxon>Gammaproteobacteria</taxon>
        <taxon>Lysobacterales</taxon>
        <taxon>Rhodanobacteraceae</taxon>
        <taxon>Tahibacter</taxon>
    </lineage>
</organism>
<feature type="region of interest" description="Disordered" evidence="1">
    <location>
        <begin position="87"/>
        <end position="129"/>
    </location>
</feature>
<reference evidence="3 4" key="1">
    <citation type="submission" date="2019-03" db="EMBL/GenBank/DDBJ databases">
        <title>Genomic Encyclopedia of Type Strains, Phase IV (KMG-IV): sequencing the most valuable type-strain genomes for metagenomic binning, comparative biology and taxonomic classification.</title>
        <authorList>
            <person name="Goeker M."/>
        </authorList>
    </citation>
    <scope>NUCLEOTIDE SEQUENCE [LARGE SCALE GENOMIC DNA]</scope>
    <source>
        <strain evidence="3 4">DSM 21667</strain>
    </source>
</reference>
<gene>
    <name evidence="3" type="ORF">DFR29_11484</name>
</gene>
<protein>
    <recommendedName>
        <fullName evidence="2">Cyclic-phosphate processing Receiver domain-containing protein</fullName>
    </recommendedName>
</protein>
<sequence>MTFTQTATGTAGLCIYLDDERRTPEGWLRVYWRDEAIALLQQGVVSEISLDHDLGDDERGTGYDVIAWIEEAAARLPAAADPCAFGQPGRARAHAGRHCRDTPAGRQSGLAGDPTQRPRGNRRPALHPLRKEPGYSLAAAGLSCAASGWPAISSSSMSKISSAFGSSSPGLPLSP</sequence>
<dbReference type="AlphaFoldDB" id="A0A4R6YQN1"/>
<evidence type="ECO:0000256" key="1">
    <source>
        <dbReference type="SAM" id="MobiDB-lite"/>
    </source>
</evidence>